<evidence type="ECO:0000313" key="2">
    <source>
        <dbReference type="Proteomes" id="UP000427769"/>
    </source>
</evidence>
<name>A0A5K7YXK2_9BACT</name>
<organism evidence="1 2">
    <name type="scientific">Desulfosarcina widdelii</name>
    <dbReference type="NCBI Taxonomy" id="947919"/>
    <lineage>
        <taxon>Bacteria</taxon>
        <taxon>Pseudomonadati</taxon>
        <taxon>Thermodesulfobacteriota</taxon>
        <taxon>Desulfobacteria</taxon>
        <taxon>Desulfobacterales</taxon>
        <taxon>Desulfosarcinaceae</taxon>
        <taxon>Desulfosarcina</taxon>
    </lineage>
</organism>
<evidence type="ECO:0008006" key="3">
    <source>
        <dbReference type="Google" id="ProtNLM"/>
    </source>
</evidence>
<gene>
    <name evidence="1" type="ORF">DSCW_07550</name>
</gene>
<dbReference type="SUPFAM" id="SSF51735">
    <property type="entry name" value="NAD(P)-binding Rossmann-fold domains"/>
    <property type="match status" value="1"/>
</dbReference>
<protein>
    <recommendedName>
        <fullName evidence="3">Potassium transporter</fullName>
    </recommendedName>
</protein>
<dbReference type="EMBL" id="AP021875">
    <property type="protein sequence ID" value="BBO73338.1"/>
    <property type="molecule type" value="Genomic_DNA"/>
</dbReference>
<accession>A0A5K7YXK2</accession>
<dbReference type="AlphaFoldDB" id="A0A5K7YXK2"/>
<proteinExistence type="predicted"/>
<evidence type="ECO:0000313" key="1">
    <source>
        <dbReference type="EMBL" id="BBO73338.1"/>
    </source>
</evidence>
<reference evidence="1 2" key="1">
    <citation type="submission" date="2019-11" db="EMBL/GenBank/DDBJ databases">
        <title>Comparative genomics of hydrocarbon-degrading Desulfosarcina strains.</title>
        <authorList>
            <person name="Watanabe M."/>
            <person name="Kojima H."/>
            <person name="Fukui M."/>
        </authorList>
    </citation>
    <scope>NUCLEOTIDE SEQUENCE [LARGE SCALE GENOMIC DNA]</scope>
    <source>
        <strain evidence="1 2">PP31</strain>
    </source>
</reference>
<keyword evidence="2" id="KW-1185">Reference proteome</keyword>
<dbReference type="InterPro" id="IPR036291">
    <property type="entry name" value="NAD(P)-bd_dom_sf"/>
</dbReference>
<dbReference type="Proteomes" id="UP000427769">
    <property type="component" value="Chromosome"/>
</dbReference>
<dbReference type="KEGG" id="dwd:DSCW_07550"/>
<sequence length="239" mass="26861">MVLVILTPFLSNAMTKDKRQKDPLKGLERFWIIGAGRFGQIAVERIGKKKGDAEITVVDKKSTDLGHGKVTAIRQDGIQWLAAELKPEAPVDIVVPAIPIHVAYEWLKFNLSKKYKIIPIDIPDEWLTRMPHAMRGAMGQAYVSHADFICPDNCPEPENICTHTGKPRPMDLFRLLAGLDFDDVLPIVIRSHQLLPGVGGIYPGDFFHVLETIRTNRNRSLMIATACRCHGVVDFFRLE</sequence>